<accession>A0A3S0ZLQ0</accession>
<dbReference type="Proteomes" id="UP000271974">
    <property type="component" value="Unassembled WGS sequence"/>
</dbReference>
<name>A0A3S0ZLQ0_ELYCH</name>
<comment type="caution">
    <text evidence="1">The sequence shown here is derived from an EMBL/GenBank/DDBJ whole genome shotgun (WGS) entry which is preliminary data.</text>
</comment>
<keyword evidence="2" id="KW-1185">Reference proteome</keyword>
<reference evidence="1 2" key="1">
    <citation type="submission" date="2019-01" db="EMBL/GenBank/DDBJ databases">
        <title>A draft genome assembly of the solar-powered sea slug Elysia chlorotica.</title>
        <authorList>
            <person name="Cai H."/>
            <person name="Li Q."/>
            <person name="Fang X."/>
            <person name="Li J."/>
            <person name="Curtis N.E."/>
            <person name="Altenburger A."/>
            <person name="Shibata T."/>
            <person name="Feng M."/>
            <person name="Maeda T."/>
            <person name="Schwartz J.A."/>
            <person name="Shigenobu S."/>
            <person name="Lundholm N."/>
            <person name="Nishiyama T."/>
            <person name="Yang H."/>
            <person name="Hasebe M."/>
            <person name="Li S."/>
            <person name="Pierce S.K."/>
            <person name="Wang J."/>
        </authorList>
    </citation>
    <scope>NUCLEOTIDE SEQUENCE [LARGE SCALE GENOMIC DNA]</scope>
    <source>
        <strain evidence="1">EC2010</strain>
        <tissue evidence="1">Whole organism of an adult</tissue>
    </source>
</reference>
<dbReference type="EMBL" id="RQTK01001446">
    <property type="protein sequence ID" value="RUS70288.1"/>
    <property type="molecule type" value="Genomic_DNA"/>
</dbReference>
<dbReference type="AlphaFoldDB" id="A0A3S0ZLQ0"/>
<evidence type="ECO:0000313" key="1">
    <source>
        <dbReference type="EMBL" id="RUS70288.1"/>
    </source>
</evidence>
<sequence length="495" mass="55617">MSGVHKPSFWRGLDQTIAKGFLHEVCNDSNGLVRARAAHPGLAMIRKDGAVSAFIMFVTTAPTTDAYLVKDNEKFNSGTYTYNADTFDEINLHFICVNMSDRNAVFRLIDYTKHNDDQEVLCLVLGSGEGINVDTKVQPDEKTFERVMIKKIGYDSNAIISTDFAVSISLDDNSELSDCNVNDMNEKLIPFTLDESMKILNPFRENFGTVADRVTMELCASKQKVNTPLPMMSIPYTEESIPVNLTIEQRTKEFVLNSRPPTPRTSSNEVVVGRRNFIIQQETMIKAAQPKTIRCMWDACQDKLVFQSIFIPVTTKSLDFYIGFVPMLQNGSGFDKHESILLKYIPRLSIVQCPHSVLTNVPIDLRSTVNKMNCPCVMKFGKKVLFLKIHDLLYKHVCKTFDSWGKLVNLYMDNAKNISDASFKNDSVLESTSTDGDLNNRVSQQMKIWTDDFKQQVGICNQHELGKSHIVAAVAAKRRADAPADGSQKSKSAKQ</sequence>
<evidence type="ECO:0000313" key="2">
    <source>
        <dbReference type="Proteomes" id="UP000271974"/>
    </source>
</evidence>
<gene>
    <name evidence="1" type="ORF">EGW08_021965</name>
</gene>
<protein>
    <submittedName>
        <fullName evidence="1">Uncharacterized protein</fullName>
    </submittedName>
</protein>
<organism evidence="1 2">
    <name type="scientific">Elysia chlorotica</name>
    <name type="common">Eastern emerald elysia</name>
    <name type="synonym">Sea slug</name>
    <dbReference type="NCBI Taxonomy" id="188477"/>
    <lineage>
        <taxon>Eukaryota</taxon>
        <taxon>Metazoa</taxon>
        <taxon>Spiralia</taxon>
        <taxon>Lophotrochozoa</taxon>
        <taxon>Mollusca</taxon>
        <taxon>Gastropoda</taxon>
        <taxon>Heterobranchia</taxon>
        <taxon>Euthyneura</taxon>
        <taxon>Panpulmonata</taxon>
        <taxon>Sacoglossa</taxon>
        <taxon>Placobranchoidea</taxon>
        <taxon>Plakobranchidae</taxon>
        <taxon>Elysia</taxon>
    </lineage>
</organism>
<proteinExistence type="predicted"/>